<dbReference type="EMBL" id="JBBPBM010001255">
    <property type="protein sequence ID" value="KAK8485733.1"/>
    <property type="molecule type" value="Genomic_DNA"/>
</dbReference>
<evidence type="ECO:0000313" key="2">
    <source>
        <dbReference type="Proteomes" id="UP001472677"/>
    </source>
</evidence>
<reference evidence="1 2" key="1">
    <citation type="journal article" date="2024" name="G3 (Bethesda)">
        <title>Genome assembly of Hibiscus sabdariffa L. provides insights into metabolisms of medicinal natural products.</title>
        <authorList>
            <person name="Kim T."/>
        </authorList>
    </citation>
    <scope>NUCLEOTIDE SEQUENCE [LARGE SCALE GENOMIC DNA]</scope>
    <source>
        <strain evidence="1">TK-2024</strain>
        <tissue evidence="1">Old leaves</tissue>
    </source>
</reference>
<accession>A0ABR1ZYP1</accession>
<name>A0ABR1ZYP1_9ROSI</name>
<protein>
    <submittedName>
        <fullName evidence="1">Uncharacterized protein</fullName>
    </submittedName>
</protein>
<comment type="caution">
    <text evidence="1">The sequence shown here is derived from an EMBL/GenBank/DDBJ whole genome shotgun (WGS) entry which is preliminary data.</text>
</comment>
<proteinExistence type="predicted"/>
<dbReference type="Proteomes" id="UP001472677">
    <property type="component" value="Unassembled WGS sequence"/>
</dbReference>
<sequence length="165" mass="17683">MHVASRKTHRNVHGRGGEMRKDNFWAVCGGVVGKYEVLKMDEDAPIGPNSPGGHQVVLSEKHASDSIGKESIQKMPVVASNVAHTGDSITSKDIVLPLRTMLKSDNHASIQVVSRSSKTVELPGKNVGMKGGGVGFIGVATVTRLSRVKGVARKSPYPLRKKHLD</sequence>
<keyword evidence="2" id="KW-1185">Reference proteome</keyword>
<evidence type="ECO:0000313" key="1">
    <source>
        <dbReference type="EMBL" id="KAK8485733.1"/>
    </source>
</evidence>
<gene>
    <name evidence="1" type="ORF">V6N12_032933</name>
</gene>
<organism evidence="1 2">
    <name type="scientific">Hibiscus sabdariffa</name>
    <name type="common">roselle</name>
    <dbReference type="NCBI Taxonomy" id="183260"/>
    <lineage>
        <taxon>Eukaryota</taxon>
        <taxon>Viridiplantae</taxon>
        <taxon>Streptophyta</taxon>
        <taxon>Embryophyta</taxon>
        <taxon>Tracheophyta</taxon>
        <taxon>Spermatophyta</taxon>
        <taxon>Magnoliopsida</taxon>
        <taxon>eudicotyledons</taxon>
        <taxon>Gunneridae</taxon>
        <taxon>Pentapetalae</taxon>
        <taxon>rosids</taxon>
        <taxon>malvids</taxon>
        <taxon>Malvales</taxon>
        <taxon>Malvaceae</taxon>
        <taxon>Malvoideae</taxon>
        <taxon>Hibiscus</taxon>
    </lineage>
</organism>